<dbReference type="GO" id="GO:0005634">
    <property type="term" value="C:nucleus"/>
    <property type="evidence" value="ECO:0007669"/>
    <property type="project" value="UniProtKB-SubCell"/>
</dbReference>
<feature type="compositionally biased region" description="Polar residues" evidence="9">
    <location>
        <begin position="52"/>
        <end position="83"/>
    </location>
</feature>
<keyword evidence="6" id="KW-0238">DNA-binding</keyword>
<evidence type="ECO:0000256" key="8">
    <source>
        <dbReference type="ARBA" id="ARBA00023242"/>
    </source>
</evidence>
<sequence>MSPGGPKYSPSSPNAYSPTSPSFVPQSPFIGATSPFNTSPYNTSPFYDRSRGATSPTYSPTSPALNLTSPSYSPTSPRQSFSDFATPASPRYSPSKSNSTYFPAVFNARVSVRFYFSSIAEHVAILSEILPYIASLAVLS</sequence>
<evidence type="ECO:0000256" key="2">
    <source>
        <dbReference type="ARBA" id="ARBA00022553"/>
    </source>
</evidence>
<dbReference type="Proteomes" id="UP000807025">
    <property type="component" value="Unassembled WGS sequence"/>
</dbReference>
<keyword evidence="4" id="KW-0677">Repeat</keyword>
<comment type="caution">
    <text evidence="10">The sequence shown here is derived from an EMBL/GenBank/DDBJ whole genome shotgun (WGS) entry which is preliminary data.</text>
</comment>
<keyword evidence="3" id="KW-0479">Metal-binding</keyword>
<dbReference type="OrthoDB" id="5599182at2759"/>
<feature type="region of interest" description="Disordered" evidence="9">
    <location>
        <begin position="1"/>
        <end position="21"/>
    </location>
</feature>
<keyword evidence="8" id="KW-0539">Nucleus</keyword>
<evidence type="ECO:0000256" key="1">
    <source>
        <dbReference type="ARBA" id="ARBA00004123"/>
    </source>
</evidence>
<evidence type="ECO:0000313" key="11">
    <source>
        <dbReference type="Proteomes" id="UP000807025"/>
    </source>
</evidence>
<evidence type="ECO:0000256" key="7">
    <source>
        <dbReference type="ARBA" id="ARBA00023163"/>
    </source>
</evidence>
<feature type="compositionally biased region" description="Low complexity" evidence="9">
    <location>
        <begin position="1"/>
        <end position="13"/>
    </location>
</feature>
<reference evidence="10" key="1">
    <citation type="submission" date="2020-11" db="EMBL/GenBank/DDBJ databases">
        <authorList>
            <consortium name="DOE Joint Genome Institute"/>
            <person name="Ahrendt S."/>
            <person name="Riley R."/>
            <person name="Andreopoulos W."/>
            <person name="Labutti K."/>
            <person name="Pangilinan J."/>
            <person name="Ruiz-Duenas F.J."/>
            <person name="Barrasa J.M."/>
            <person name="Sanchez-Garcia M."/>
            <person name="Camarero S."/>
            <person name="Miyauchi S."/>
            <person name="Serrano A."/>
            <person name="Linde D."/>
            <person name="Babiker R."/>
            <person name="Drula E."/>
            <person name="Ayuso-Fernandez I."/>
            <person name="Pacheco R."/>
            <person name="Padilla G."/>
            <person name="Ferreira P."/>
            <person name="Barriuso J."/>
            <person name="Kellner H."/>
            <person name="Castanera R."/>
            <person name="Alfaro M."/>
            <person name="Ramirez L."/>
            <person name="Pisabarro A.G."/>
            <person name="Kuo A."/>
            <person name="Tritt A."/>
            <person name="Lipzen A."/>
            <person name="He G."/>
            <person name="Yan M."/>
            <person name="Ng V."/>
            <person name="Cullen D."/>
            <person name="Martin F."/>
            <person name="Rosso M.-N."/>
            <person name="Henrissat B."/>
            <person name="Hibbett D."/>
            <person name="Martinez A.T."/>
            <person name="Grigoriev I.V."/>
        </authorList>
    </citation>
    <scope>NUCLEOTIDE SEQUENCE</scope>
    <source>
        <strain evidence="10">ATCC 90797</strain>
    </source>
</reference>
<dbReference type="GO" id="GO:0003677">
    <property type="term" value="F:DNA binding"/>
    <property type="evidence" value="ECO:0007669"/>
    <property type="project" value="UniProtKB-KW"/>
</dbReference>
<dbReference type="EMBL" id="MU155121">
    <property type="protein sequence ID" value="KAF9486606.1"/>
    <property type="molecule type" value="Genomic_DNA"/>
</dbReference>
<dbReference type="GO" id="GO:0046872">
    <property type="term" value="F:metal ion binding"/>
    <property type="evidence" value="ECO:0007669"/>
    <property type="project" value="UniProtKB-KW"/>
</dbReference>
<feature type="region of interest" description="Disordered" evidence="9">
    <location>
        <begin position="41"/>
        <end position="98"/>
    </location>
</feature>
<evidence type="ECO:0000256" key="9">
    <source>
        <dbReference type="SAM" id="MobiDB-lite"/>
    </source>
</evidence>
<gene>
    <name evidence="10" type="ORF">BDN71DRAFT_1514850</name>
</gene>
<evidence type="ECO:0000256" key="6">
    <source>
        <dbReference type="ARBA" id="ARBA00023125"/>
    </source>
</evidence>
<protein>
    <submittedName>
        <fullName evidence="10">Uncharacterized protein</fullName>
    </submittedName>
</protein>
<dbReference type="AlphaFoldDB" id="A0A9P6CZM9"/>
<accession>A0A9P6CZM9</accession>
<keyword evidence="11" id="KW-1185">Reference proteome</keyword>
<evidence type="ECO:0000256" key="5">
    <source>
        <dbReference type="ARBA" id="ARBA00022833"/>
    </source>
</evidence>
<evidence type="ECO:0000256" key="3">
    <source>
        <dbReference type="ARBA" id="ARBA00022723"/>
    </source>
</evidence>
<dbReference type="GO" id="GO:0006366">
    <property type="term" value="P:transcription by RNA polymerase II"/>
    <property type="evidence" value="ECO:0007669"/>
    <property type="project" value="InterPro"/>
</dbReference>
<dbReference type="PROSITE" id="PS00115">
    <property type="entry name" value="RNA_POL_II_REPEAT"/>
    <property type="match status" value="3"/>
</dbReference>
<keyword evidence="5" id="KW-0862">Zinc</keyword>
<evidence type="ECO:0000313" key="10">
    <source>
        <dbReference type="EMBL" id="KAF9486606.1"/>
    </source>
</evidence>
<keyword evidence="2" id="KW-0597">Phosphoprotein</keyword>
<keyword evidence="7" id="KW-0804">Transcription</keyword>
<name>A0A9P6CZM9_PLEER</name>
<organism evidence="10 11">
    <name type="scientific">Pleurotus eryngii</name>
    <name type="common">Boletus of the steppes</name>
    <dbReference type="NCBI Taxonomy" id="5323"/>
    <lineage>
        <taxon>Eukaryota</taxon>
        <taxon>Fungi</taxon>
        <taxon>Dikarya</taxon>
        <taxon>Basidiomycota</taxon>
        <taxon>Agaricomycotina</taxon>
        <taxon>Agaricomycetes</taxon>
        <taxon>Agaricomycetidae</taxon>
        <taxon>Agaricales</taxon>
        <taxon>Pleurotineae</taxon>
        <taxon>Pleurotaceae</taxon>
        <taxon>Pleurotus</taxon>
    </lineage>
</organism>
<dbReference type="InterPro" id="IPR000684">
    <property type="entry name" value="RNA_pol_II_repeat_euk"/>
</dbReference>
<proteinExistence type="predicted"/>
<comment type="subcellular location">
    <subcellularLocation>
        <location evidence="1">Nucleus</location>
    </subcellularLocation>
</comment>
<evidence type="ECO:0000256" key="4">
    <source>
        <dbReference type="ARBA" id="ARBA00022737"/>
    </source>
</evidence>